<feature type="transmembrane region" description="Helical" evidence="5">
    <location>
        <begin position="55"/>
        <end position="80"/>
    </location>
</feature>
<organism evidence="6">
    <name type="scientific">Cupriavidus taiwanensis</name>
    <dbReference type="NCBI Taxonomy" id="164546"/>
    <lineage>
        <taxon>Bacteria</taxon>
        <taxon>Pseudomonadati</taxon>
        <taxon>Pseudomonadota</taxon>
        <taxon>Betaproteobacteria</taxon>
        <taxon>Burkholderiales</taxon>
        <taxon>Burkholderiaceae</taxon>
        <taxon>Cupriavidus</taxon>
    </lineage>
</organism>
<sequence length="93" mass="9663">MAKLANWNTALELFRGDYRVPLVPSKSAAYLAVSIELTAPALLLLGLATRAVGMVLLGMTAVIGVPLISVQFTGVATLSIHAGFRAASGKIPQ</sequence>
<dbReference type="EMBL" id="OFSQ01000040">
    <property type="protein sequence ID" value="SOY73388.1"/>
    <property type="molecule type" value="Genomic_DNA"/>
</dbReference>
<evidence type="ECO:0000256" key="2">
    <source>
        <dbReference type="ARBA" id="ARBA00022692"/>
    </source>
</evidence>
<comment type="caution">
    <text evidence="6">The sequence shown here is derived from an EMBL/GenBank/DDBJ whole genome shotgun (WGS) entry which is preliminary data.</text>
</comment>
<keyword evidence="3 5" id="KW-1133">Transmembrane helix</keyword>
<evidence type="ECO:0000313" key="6">
    <source>
        <dbReference type="EMBL" id="SOY73388.1"/>
    </source>
</evidence>
<keyword evidence="4 5" id="KW-0472">Membrane</keyword>
<dbReference type="GO" id="GO:0016020">
    <property type="term" value="C:membrane"/>
    <property type="evidence" value="ECO:0007669"/>
    <property type="project" value="UniProtKB-SubCell"/>
</dbReference>
<feature type="transmembrane region" description="Helical" evidence="5">
    <location>
        <begin position="28"/>
        <end position="48"/>
    </location>
</feature>
<accession>A0A375CJQ8</accession>
<evidence type="ECO:0000256" key="3">
    <source>
        <dbReference type="ARBA" id="ARBA00022989"/>
    </source>
</evidence>
<protein>
    <recommendedName>
        <fullName evidence="7">DoxX family protein</fullName>
    </recommendedName>
</protein>
<dbReference type="InterPro" id="IPR032808">
    <property type="entry name" value="DoxX"/>
</dbReference>
<name>A0A375CJQ8_9BURK</name>
<reference evidence="6" key="1">
    <citation type="submission" date="2018-01" db="EMBL/GenBank/DDBJ databases">
        <authorList>
            <person name="Clerissi C."/>
        </authorList>
    </citation>
    <scope>NUCLEOTIDE SEQUENCE</scope>
    <source>
        <strain evidence="6">Cupriavidus sp. LMG 19464</strain>
    </source>
</reference>
<evidence type="ECO:0008006" key="7">
    <source>
        <dbReference type="Google" id="ProtNLM"/>
    </source>
</evidence>
<gene>
    <name evidence="6" type="ORF">CBM2587_P20027</name>
</gene>
<proteinExistence type="predicted"/>
<evidence type="ECO:0000256" key="5">
    <source>
        <dbReference type="SAM" id="Phobius"/>
    </source>
</evidence>
<keyword evidence="2 5" id="KW-0812">Transmembrane</keyword>
<dbReference type="OrthoDB" id="121744at2"/>
<dbReference type="Pfam" id="PF07681">
    <property type="entry name" value="DoxX"/>
    <property type="match status" value="1"/>
</dbReference>
<comment type="subcellular location">
    <subcellularLocation>
        <location evidence="1">Membrane</location>
        <topology evidence="1">Multi-pass membrane protein</topology>
    </subcellularLocation>
</comment>
<evidence type="ECO:0000256" key="1">
    <source>
        <dbReference type="ARBA" id="ARBA00004141"/>
    </source>
</evidence>
<evidence type="ECO:0000256" key="4">
    <source>
        <dbReference type="ARBA" id="ARBA00023136"/>
    </source>
</evidence>
<dbReference type="Proteomes" id="UP000256780">
    <property type="component" value="Plasmid CBM2587_p"/>
</dbReference>
<dbReference type="AlphaFoldDB" id="A0A375CJQ8"/>